<sequence>MHPLQPSHSSADTAMTNVLHPLIKSNLGILSQKLALLDLLVARNGAKQASIDFQTMCPIVGASIGQHFRHSMDHIELAALVASSNSTDSTLPPRALHYDLRVRGGTLEKDMIESRKRIIGVIDIFQSLRTRSIDIDGDNALTSSSVTSYFNLTADSNKEIGLPSTIGRELGFVAHHAIHHMALVKIIATKTLDIDERELPNGFGKAPSTILFDQHQA</sequence>
<dbReference type="EMBL" id="JABMIG020000077">
    <property type="protein sequence ID" value="KAL3794773.1"/>
    <property type="molecule type" value="Genomic_DNA"/>
</dbReference>
<organism evidence="1 2">
    <name type="scientific">Cyclotella cryptica</name>
    <dbReference type="NCBI Taxonomy" id="29204"/>
    <lineage>
        <taxon>Eukaryota</taxon>
        <taxon>Sar</taxon>
        <taxon>Stramenopiles</taxon>
        <taxon>Ochrophyta</taxon>
        <taxon>Bacillariophyta</taxon>
        <taxon>Coscinodiscophyceae</taxon>
        <taxon>Thalassiosirophycidae</taxon>
        <taxon>Stephanodiscales</taxon>
        <taxon>Stephanodiscaceae</taxon>
        <taxon>Cyclotella</taxon>
    </lineage>
</organism>
<evidence type="ECO:0008006" key="3">
    <source>
        <dbReference type="Google" id="ProtNLM"/>
    </source>
</evidence>
<proteinExistence type="predicted"/>
<name>A0ABD3Q371_9STRA</name>
<dbReference type="Proteomes" id="UP001516023">
    <property type="component" value="Unassembled WGS sequence"/>
</dbReference>
<reference evidence="1 2" key="1">
    <citation type="journal article" date="2020" name="G3 (Bethesda)">
        <title>Improved Reference Genome for Cyclotella cryptica CCMP332, a Model for Cell Wall Morphogenesis, Salinity Adaptation, and Lipid Production in Diatoms (Bacillariophyta).</title>
        <authorList>
            <person name="Roberts W.R."/>
            <person name="Downey K.M."/>
            <person name="Ruck E.C."/>
            <person name="Traller J.C."/>
            <person name="Alverson A.J."/>
        </authorList>
    </citation>
    <scope>NUCLEOTIDE SEQUENCE [LARGE SCALE GENOMIC DNA]</scope>
    <source>
        <strain evidence="1 2">CCMP332</strain>
    </source>
</reference>
<dbReference type="AlphaFoldDB" id="A0ABD3Q371"/>
<evidence type="ECO:0000313" key="1">
    <source>
        <dbReference type="EMBL" id="KAL3794773.1"/>
    </source>
</evidence>
<gene>
    <name evidence="1" type="ORF">HJC23_012783</name>
</gene>
<accession>A0ABD3Q371</accession>
<protein>
    <recommendedName>
        <fullName evidence="3">DinB-like domain-containing protein</fullName>
    </recommendedName>
</protein>
<dbReference type="PANTHER" id="PTHR39473:SF1">
    <property type="entry name" value="DINB-LIKE DOMAIN-CONTAINING PROTEIN"/>
    <property type="match status" value="1"/>
</dbReference>
<keyword evidence="2" id="KW-1185">Reference proteome</keyword>
<evidence type="ECO:0000313" key="2">
    <source>
        <dbReference type="Proteomes" id="UP001516023"/>
    </source>
</evidence>
<dbReference type="PANTHER" id="PTHR39473">
    <property type="match status" value="1"/>
</dbReference>
<comment type="caution">
    <text evidence="1">The sequence shown here is derived from an EMBL/GenBank/DDBJ whole genome shotgun (WGS) entry which is preliminary data.</text>
</comment>